<dbReference type="EMBL" id="CASHSV030000206">
    <property type="protein sequence ID" value="CAJ2652539.1"/>
    <property type="molecule type" value="Genomic_DNA"/>
</dbReference>
<organism evidence="1 2">
    <name type="scientific">Trifolium pratense</name>
    <name type="common">Red clover</name>
    <dbReference type="NCBI Taxonomy" id="57577"/>
    <lineage>
        <taxon>Eukaryota</taxon>
        <taxon>Viridiplantae</taxon>
        <taxon>Streptophyta</taxon>
        <taxon>Embryophyta</taxon>
        <taxon>Tracheophyta</taxon>
        <taxon>Spermatophyta</taxon>
        <taxon>Magnoliopsida</taxon>
        <taxon>eudicotyledons</taxon>
        <taxon>Gunneridae</taxon>
        <taxon>Pentapetalae</taxon>
        <taxon>rosids</taxon>
        <taxon>fabids</taxon>
        <taxon>Fabales</taxon>
        <taxon>Fabaceae</taxon>
        <taxon>Papilionoideae</taxon>
        <taxon>50 kb inversion clade</taxon>
        <taxon>NPAAA clade</taxon>
        <taxon>Hologalegina</taxon>
        <taxon>IRL clade</taxon>
        <taxon>Trifolieae</taxon>
        <taxon>Trifolium</taxon>
    </lineage>
</organism>
<keyword evidence="2" id="KW-1185">Reference proteome</keyword>
<protein>
    <submittedName>
        <fullName evidence="1">Uncharacterized protein</fullName>
    </submittedName>
</protein>
<evidence type="ECO:0000313" key="2">
    <source>
        <dbReference type="Proteomes" id="UP001177021"/>
    </source>
</evidence>
<comment type="caution">
    <text evidence="1">The sequence shown here is derived from an EMBL/GenBank/DDBJ whole genome shotgun (WGS) entry which is preliminary data.</text>
</comment>
<reference evidence="1" key="1">
    <citation type="submission" date="2023-10" db="EMBL/GenBank/DDBJ databases">
        <authorList>
            <person name="Rodriguez Cubillos JULIANA M."/>
            <person name="De Vega J."/>
        </authorList>
    </citation>
    <scope>NUCLEOTIDE SEQUENCE</scope>
</reference>
<proteinExistence type="predicted"/>
<evidence type="ECO:0000313" key="1">
    <source>
        <dbReference type="EMBL" id="CAJ2652539.1"/>
    </source>
</evidence>
<dbReference type="Proteomes" id="UP001177021">
    <property type="component" value="Unassembled WGS sequence"/>
</dbReference>
<accession>A0ACB0K8G7</accession>
<name>A0ACB0K8G7_TRIPR</name>
<gene>
    <name evidence="1" type="ORF">MILVUS5_LOCUS20006</name>
</gene>
<sequence length="319" mass="35828">MKLLTSSPSSSSSTFSFDPTFCSFKTAITTIFHRIICSGSLQTHPSEQIRELHSNFIASEKVQNLNTSSTIVSSSPVVARLMGLDSMVGSSVSHNRSLNSVNSVSQGFHLLENENFLVFSFESGGENSKFKSKGRRKEKGCVELKKKKRENVNVGNGNGEKVKKRKKGKICCVEKKVENECCSDDSSPVSVFDFECDVSGTEEDLCDDVDMSWRRKLSPVLENDQLFTLHSDSNLKNEEKNKVNEIENNMHEGSKRQNNECVDIWSKICKLVEDEFVGNQLKEVKSKKSDFESISADFESEILDELLDEIIDQLVTCCW</sequence>